<dbReference type="PANTHER" id="PTHR10293:SF16">
    <property type="entry name" value="GLUTAREDOXIN-RELATED PROTEIN 5, MITOCHONDRIAL"/>
    <property type="match status" value="1"/>
</dbReference>
<dbReference type="InterPro" id="IPR036249">
    <property type="entry name" value="Thioredoxin-like_sf"/>
</dbReference>
<reference evidence="3" key="2">
    <citation type="submission" date="2025-08" db="UniProtKB">
        <authorList>
            <consortium name="Ensembl"/>
        </authorList>
    </citation>
    <scope>IDENTIFICATION</scope>
</reference>
<organism evidence="3">
    <name type="scientific">Capra hircus</name>
    <name type="common">Goat</name>
    <dbReference type="NCBI Taxonomy" id="9925"/>
    <lineage>
        <taxon>Eukaryota</taxon>
        <taxon>Metazoa</taxon>
        <taxon>Chordata</taxon>
        <taxon>Craniata</taxon>
        <taxon>Vertebrata</taxon>
        <taxon>Euteleostomi</taxon>
        <taxon>Mammalia</taxon>
        <taxon>Eutheria</taxon>
        <taxon>Laurasiatheria</taxon>
        <taxon>Artiodactyla</taxon>
        <taxon>Ruminantia</taxon>
        <taxon>Pecora</taxon>
        <taxon>Bovidae</taxon>
        <taxon>Caprinae</taxon>
        <taxon>Capra</taxon>
    </lineage>
</organism>
<dbReference type="InterPro" id="IPR004480">
    <property type="entry name" value="Monothiol_GRX-rel"/>
</dbReference>
<reference evidence="3" key="1">
    <citation type="submission" date="2019-03" db="EMBL/GenBank/DDBJ databases">
        <title>Genome sequencing and reference-guided assembly of Black Bengal Goat (Capra hircus).</title>
        <authorList>
            <person name="Siddiki A.Z."/>
            <person name="Baten A."/>
            <person name="Billah M."/>
            <person name="Alam M.A.U."/>
            <person name="Shawrob K.S.M."/>
            <person name="Saha S."/>
            <person name="Chowdhury M."/>
            <person name="Rahman A.H."/>
            <person name="Stear M."/>
            <person name="Miah G."/>
            <person name="Das G.B."/>
            <person name="Hossain M.M."/>
            <person name="Kumkum M."/>
            <person name="Islam M.S."/>
            <person name="Mollah A.M."/>
            <person name="Ahsan A."/>
            <person name="Tusar F."/>
            <person name="Khan M.K.I."/>
        </authorList>
    </citation>
    <scope>NUCLEOTIDE SEQUENCE [LARGE SCALE GENOMIC DNA]</scope>
</reference>
<feature type="compositionally biased region" description="Gly residues" evidence="2">
    <location>
        <begin position="18"/>
        <end position="35"/>
    </location>
</feature>
<dbReference type="Ensembl" id="ENSCHIT00010023365.1">
    <property type="protein sequence ID" value="ENSCHIP00010016727.1"/>
    <property type="gene ID" value="ENSCHIG00010012149.1"/>
</dbReference>
<dbReference type="GO" id="GO:0005759">
    <property type="term" value="C:mitochondrial matrix"/>
    <property type="evidence" value="ECO:0007669"/>
    <property type="project" value="TreeGrafter"/>
</dbReference>
<dbReference type="Gene3D" id="3.40.30.10">
    <property type="entry name" value="Glutaredoxin"/>
    <property type="match status" value="1"/>
</dbReference>
<protein>
    <submittedName>
        <fullName evidence="3">Uncharacterized protein</fullName>
    </submittedName>
</protein>
<evidence type="ECO:0000313" key="3">
    <source>
        <dbReference type="Ensembl" id="ENSCHIP00010016727.1"/>
    </source>
</evidence>
<dbReference type="SUPFAM" id="SSF52833">
    <property type="entry name" value="Thioredoxin-like"/>
    <property type="match status" value="1"/>
</dbReference>
<keyword evidence="1" id="KW-0676">Redox-active center</keyword>
<evidence type="ECO:0000256" key="2">
    <source>
        <dbReference type="SAM" id="MobiDB-lite"/>
    </source>
</evidence>
<proteinExistence type="predicted"/>
<accession>A0A8C2PAZ6</accession>
<feature type="region of interest" description="Disordered" evidence="2">
    <location>
        <begin position="1"/>
        <end position="38"/>
    </location>
</feature>
<dbReference type="AlphaFoldDB" id="A0A8C2PAZ6"/>
<evidence type="ECO:0000256" key="1">
    <source>
        <dbReference type="ARBA" id="ARBA00023284"/>
    </source>
</evidence>
<dbReference type="PANTHER" id="PTHR10293">
    <property type="entry name" value="GLUTAREDOXIN FAMILY MEMBER"/>
    <property type="match status" value="1"/>
</dbReference>
<name>A0A8C2PAZ6_CAPHI</name>
<sequence length="143" mass="15291">MHSPSVQLVGAPGHIGEEGQGGGLPQGDTGEGGSGSSEHLDVLVEDKVVVFLKGTLEQPQRGFSNAVVQILRLHGICYYAAYNVLDDPHPPSCKCTSTASLWWAAGCCDVLPQMHQNEDLVEELKKLGIHSALLDETKDQDSK</sequence>